<protein>
    <submittedName>
        <fullName evidence="2">Uncharacterized protein</fullName>
    </submittedName>
</protein>
<name>R9PMF8_AGAAL</name>
<dbReference type="STRING" id="1331007.AALB_2652"/>
<proteinExistence type="predicted"/>
<evidence type="ECO:0000313" key="2">
    <source>
        <dbReference type="EMBL" id="GAD02572.1"/>
    </source>
</evidence>
<evidence type="ECO:0000256" key="1">
    <source>
        <dbReference type="SAM" id="SignalP"/>
    </source>
</evidence>
<feature type="chain" id="PRO_5004488046" evidence="1">
    <location>
        <begin position="22"/>
        <end position="101"/>
    </location>
</feature>
<comment type="caution">
    <text evidence="2">The sequence shown here is derived from an EMBL/GenBank/DDBJ whole genome shotgun (WGS) entry which is preliminary data.</text>
</comment>
<gene>
    <name evidence="2" type="ORF">AALB_2652</name>
</gene>
<evidence type="ECO:0000313" key="3">
    <source>
        <dbReference type="Proteomes" id="UP000014461"/>
    </source>
</evidence>
<sequence>MKLWKSVFITSIALTSLNAVAVGSLENLSQSAKYSALAASAGAAGSGQVAVSAIATPVMLVSGGVAEVSRGVASGTQHIAEEANVPVPFEIGDEVIVGAAH</sequence>
<reference evidence="2" key="1">
    <citation type="journal article" date="2013" name="Genome Announc.">
        <title>Draft Genome Sequence of Agarivorans albus Strain MKT 106T, an Agarolytic Marine Bacterium.</title>
        <authorList>
            <person name="Yasuike M."/>
            <person name="Nakamura Y."/>
            <person name="Kai W."/>
            <person name="Fujiwara A."/>
            <person name="Fukui Y."/>
            <person name="Satomi M."/>
            <person name="Sano M."/>
        </authorList>
    </citation>
    <scope>NUCLEOTIDE SEQUENCE [LARGE SCALE GENOMIC DNA]</scope>
</reference>
<keyword evidence="3" id="KW-1185">Reference proteome</keyword>
<feature type="signal peptide" evidence="1">
    <location>
        <begin position="1"/>
        <end position="21"/>
    </location>
</feature>
<keyword evidence="1" id="KW-0732">Signal</keyword>
<dbReference type="EMBL" id="BARX01000017">
    <property type="protein sequence ID" value="GAD02572.1"/>
    <property type="molecule type" value="Genomic_DNA"/>
</dbReference>
<dbReference type="RefSeq" id="WP_016402339.1">
    <property type="nucleotide sequence ID" value="NZ_BARX01000017.1"/>
</dbReference>
<organism evidence="2 3">
    <name type="scientific">Agarivorans albus MKT 106</name>
    <dbReference type="NCBI Taxonomy" id="1331007"/>
    <lineage>
        <taxon>Bacteria</taxon>
        <taxon>Pseudomonadati</taxon>
        <taxon>Pseudomonadota</taxon>
        <taxon>Gammaproteobacteria</taxon>
        <taxon>Alteromonadales</taxon>
        <taxon>Alteromonadaceae</taxon>
        <taxon>Agarivorans</taxon>
    </lineage>
</organism>
<accession>R9PMF8</accession>
<dbReference type="AlphaFoldDB" id="R9PMF8"/>
<dbReference type="Proteomes" id="UP000014461">
    <property type="component" value="Unassembled WGS sequence"/>
</dbReference>
<dbReference type="OrthoDB" id="9862235at2"/>